<accession>A0AAI8C8D4</accession>
<evidence type="ECO:0000313" key="3">
    <source>
        <dbReference type="Proteomes" id="UP000069030"/>
    </source>
</evidence>
<dbReference type="AlphaFoldDB" id="A0AAI8C8D4"/>
<dbReference type="PROSITE" id="PS51257">
    <property type="entry name" value="PROKAR_LIPOPROTEIN"/>
    <property type="match status" value="1"/>
</dbReference>
<keyword evidence="1" id="KW-0732">Signal</keyword>
<dbReference type="Pfam" id="PF16128">
    <property type="entry name" value="DUF4840"/>
    <property type="match status" value="1"/>
</dbReference>
<evidence type="ECO:0008006" key="4">
    <source>
        <dbReference type="Google" id="ProtNLM"/>
    </source>
</evidence>
<protein>
    <recommendedName>
        <fullName evidence="4">Lipid/polyisoprenoid-binding YceI-like domain-containing protein</fullName>
    </recommendedName>
</protein>
<proteinExistence type="predicted"/>
<feature type="chain" id="PRO_5042580471" description="Lipid/polyisoprenoid-binding YceI-like domain-containing protein" evidence="1">
    <location>
        <begin position="26"/>
        <end position="194"/>
    </location>
</feature>
<gene>
    <name evidence="2" type="ORF">AS202_17650</name>
</gene>
<dbReference type="Proteomes" id="UP000069030">
    <property type="component" value="Chromosome"/>
</dbReference>
<feature type="signal peptide" evidence="1">
    <location>
        <begin position="1"/>
        <end position="25"/>
    </location>
</feature>
<name>A0AAI8C8D4_9FLAO</name>
<dbReference type="EMBL" id="CP013690">
    <property type="protein sequence ID" value="ALU27862.1"/>
    <property type="molecule type" value="Genomic_DNA"/>
</dbReference>
<dbReference type="KEGG" id="mod:AS202_17650"/>
<reference evidence="2 3" key="1">
    <citation type="journal article" date="2016" name="J. Zhejiang Univ. Sci. B">
        <title>Antibiotic resistance mechanisms of Myroides sp.</title>
        <authorList>
            <person name="Hu S."/>
            <person name="Yuan S."/>
            <person name="Qu H."/>
            <person name="Jiang T."/>
            <person name="Zhou Y."/>
            <person name="Wang M."/>
            <person name="Ming D."/>
        </authorList>
    </citation>
    <scope>NUCLEOTIDE SEQUENCE [LARGE SCALE GENOMIC DNA]</scope>
    <source>
        <strain evidence="2 3">PR63039</strain>
    </source>
</reference>
<organism evidence="2 3">
    <name type="scientific">Myroides odoratimimus</name>
    <dbReference type="NCBI Taxonomy" id="76832"/>
    <lineage>
        <taxon>Bacteria</taxon>
        <taxon>Pseudomonadati</taxon>
        <taxon>Bacteroidota</taxon>
        <taxon>Flavobacteriia</taxon>
        <taxon>Flavobacteriales</taxon>
        <taxon>Flavobacteriaceae</taxon>
        <taxon>Myroides</taxon>
    </lineage>
</organism>
<dbReference type="InterPro" id="IPR032293">
    <property type="entry name" value="DUF4840"/>
</dbReference>
<evidence type="ECO:0000256" key="1">
    <source>
        <dbReference type="SAM" id="SignalP"/>
    </source>
</evidence>
<sequence length="194" mass="22185">MRAVRRIKMFTILFSLVGISFTSCISDDNNVEPNKPVKIGDVVGSYSGKAFTLQGKWMNEQNTIFKINDSLIVFDNLPVRELVGSVVKDARKTEEILNKMDKVKYDLAYTSVIDETGTALILTMNPKELKFTIPMDDNKQDLVAHITTKYKGVYVSNRYDMVKFEWVVDKLTVDGKEDKDFVEVKYFFPGSVKR</sequence>
<dbReference type="RefSeq" id="WP_006258271.1">
    <property type="nucleotide sequence ID" value="NZ_CP013690.1"/>
</dbReference>
<evidence type="ECO:0000313" key="2">
    <source>
        <dbReference type="EMBL" id="ALU27862.1"/>
    </source>
</evidence>
<dbReference type="GeneID" id="66976440"/>